<dbReference type="PROSITE" id="PS00588">
    <property type="entry name" value="FLAGELLA_BB_ROD"/>
    <property type="match status" value="1"/>
</dbReference>
<name>A0A2U2J127_9SPHN</name>
<keyword evidence="9" id="KW-0969">Cilium</keyword>
<dbReference type="InterPro" id="IPR019776">
    <property type="entry name" value="Flagellar_basal_body_rod_CS"/>
</dbReference>
<dbReference type="EMBL" id="QFFF01000001">
    <property type="protein sequence ID" value="PWG02034.1"/>
    <property type="molecule type" value="Genomic_DNA"/>
</dbReference>
<dbReference type="SUPFAM" id="SSF64518">
    <property type="entry name" value="Phase 1 flagellin"/>
    <property type="match status" value="1"/>
</dbReference>
<gene>
    <name evidence="9" type="primary">flgK</name>
    <name evidence="9" type="ORF">DF286_03490</name>
</gene>
<dbReference type="InterPro" id="IPR001444">
    <property type="entry name" value="Flag_bb_rod_N"/>
</dbReference>
<dbReference type="NCBIfam" id="TIGR02492">
    <property type="entry name" value="flgK_ends"/>
    <property type="match status" value="1"/>
</dbReference>
<dbReference type="RefSeq" id="WP_109270174.1">
    <property type="nucleotide sequence ID" value="NZ_QFFF01000001.1"/>
</dbReference>
<proteinExistence type="inferred from homology"/>
<dbReference type="InterPro" id="IPR053927">
    <property type="entry name" value="FlgK_helical"/>
</dbReference>
<organism evidence="9 10">
    <name type="scientific">Allosphingosinicella humi</name>
    <dbReference type="NCBI Taxonomy" id="2068657"/>
    <lineage>
        <taxon>Bacteria</taxon>
        <taxon>Pseudomonadati</taxon>
        <taxon>Pseudomonadota</taxon>
        <taxon>Alphaproteobacteria</taxon>
        <taxon>Sphingomonadales</taxon>
        <taxon>Sphingomonadaceae</taxon>
        <taxon>Allosphingosinicella</taxon>
    </lineage>
</organism>
<dbReference type="Pfam" id="PF00460">
    <property type="entry name" value="Flg_bb_rod"/>
    <property type="match status" value="1"/>
</dbReference>
<evidence type="ECO:0000259" key="8">
    <source>
        <dbReference type="Pfam" id="PF22638"/>
    </source>
</evidence>
<evidence type="ECO:0000256" key="4">
    <source>
        <dbReference type="ARBA" id="ARBA00016244"/>
    </source>
</evidence>
<dbReference type="PANTHER" id="PTHR30033">
    <property type="entry name" value="FLAGELLAR HOOK-ASSOCIATED PROTEIN 1"/>
    <property type="match status" value="1"/>
</dbReference>
<dbReference type="Proteomes" id="UP000245916">
    <property type="component" value="Unassembled WGS sequence"/>
</dbReference>
<accession>A0A2U2J127</accession>
<keyword evidence="5" id="KW-0964">Secreted</keyword>
<evidence type="ECO:0000256" key="6">
    <source>
        <dbReference type="ARBA" id="ARBA00023143"/>
    </source>
</evidence>
<evidence type="ECO:0000259" key="7">
    <source>
        <dbReference type="Pfam" id="PF00460"/>
    </source>
</evidence>
<keyword evidence="9" id="KW-0282">Flagellum</keyword>
<dbReference type="GO" id="GO:0005198">
    <property type="term" value="F:structural molecule activity"/>
    <property type="evidence" value="ECO:0007669"/>
    <property type="project" value="InterPro"/>
</dbReference>
<dbReference type="InterPro" id="IPR002371">
    <property type="entry name" value="FlgK"/>
</dbReference>
<feature type="domain" description="Flagellar hook-associated protein FlgK helical" evidence="8">
    <location>
        <begin position="99"/>
        <end position="325"/>
    </location>
</feature>
<dbReference type="GO" id="GO:0005576">
    <property type="term" value="C:extracellular region"/>
    <property type="evidence" value="ECO:0007669"/>
    <property type="project" value="UniProtKB-SubCell"/>
</dbReference>
<comment type="subcellular location">
    <subcellularLocation>
        <location evidence="1">Bacterial flagellum basal body</location>
    </subcellularLocation>
    <subcellularLocation>
        <location evidence="2">Secreted</location>
    </subcellularLocation>
</comment>
<sequence length="449" mass="46251">MSDLLSIGSSGVSAYRSALAAIGENVANAETPGYSRREVNLRQATNAGSQSPIYREALLFSGVEANSIERAWDAFRAADARYSAAAASRAETRKQWLTAAETALADGPTGVGSLLGNFFNAAVSASATPDERLGRAAILQALEQAAGAIRTTAESLTRVAEGISQSAYLDVQGLNDELEALAKVNTALRQAAKGGTAIAAMLDERDRLVDAIAKRIDVTVAVAENGTVALTLARATGVALIDPTSRALVTLTEASDGRLSLELQANGTTVPLPATGGSLAALVDVAASTADKRRELDSIAADFAADLNAWSSQGVDQNGNPGADLLAITTGAISLRVLTSDPTTVAAASADGTPNGNLLALTSLRADGGAETRWAAMVAAQSQALAAARSEADAAAIRRDNSFAARDEITGIDLDREAAELVRFQQAYNGAAKVLQIARETIQAIMDIL</sequence>
<evidence type="ECO:0000256" key="3">
    <source>
        <dbReference type="ARBA" id="ARBA00009677"/>
    </source>
</evidence>
<dbReference type="Pfam" id="PF22638">
    <property type="entry name" value="FlgK_D1"/>
    <property type="match status" value="1"/>
</dbReference>
<evidence type="ECO:0000256" key="1">
    <source>
        <dbReference type="ARBA" id="ARBA00004117"/>
    </source>
</evidence>
<comment type="caution">
    <text evidence="9">The sequence shown here is derived from an EMBL/GenBank/DDBJ whole genome shotgun (WGS) entry which is preliminary data.</text>
</comment>
<evidence type="ECO:0000313" key="9">
    <source>
        <dbReference type="EMBL" id="PWG02034.1"/>
    </source>
</evidence>
<dbReference type="GO" id="GO:0009425">
    <property type="term" value="C:bacterial-type flagellum basal body"/>
    <property type="evidence" value="ECO:0007669"/>
    <property type="project" value="UniProtKB-SubCell"/>
</dbReference>
<evidence type="ECO:0000313" key="10">
    <source>
        <dbReference type="Proteomes" id="UP000245916"/>
    </source>
</evidence>
<dbReference type="GO" id="GO:0009424">
    <property type="term" value="C:bacterial-type flagellum hook"/>
    <property type="evidence" value="ECO:0007669"/>
    <property type="project" value="InterPro"/>
</dbReference>
<keyword evidence="6" id="KW-0975">Bacterial flagellum</keyword>
<feature type="domain" description="Flagellar basal body rod protein N-terminal" evidence="7">
    <location>
        <begin position="6"/>
        <end position="34"/>
    </location>
</feature>
<keyword evidence="9" id="KW-0966">Cell projection</keyword>
<dbReference type="PANTHER" id="PTHR30033:SF2">
    <property type="entry name" value="FLAGELLAR HOOK PROTEIN"/>
    <property type="match status" value="1"/>
</dbReference>
<evidence type="ECO:0000256" key="2">
    <source>
        <dbReference type="ARBA" id="ARBA00004613"/>
    </source>
</evidence>
<protein>
    <recommendedName>
        <fullName evidence="4">Flagellar hook-associated protein 1</fullName>
    </recommendedName>
</protein>
<keyword evidence="10" id="KW-1185">Reference proteome</keyword>
<dbReference type="AlphaFoldDB" id="A0A2U2J127"/>
<dbReference type="GO" id="GO:0044780">
    <property type="term" value="P:bacterial-type flagellum assembly"/>
    <property type="evidence" value="ECO:0007669"/>
    <property type="project" value="InterPro"/>
</dbReference>
<evidence type="ECO:0000256" key="5">
    <source>
        <dbReference type="ARBA" id="ARBA00022525"/>
    </source>
</evidence>
<dbReference type="OrthoDB" id="7181295at2"/>
<comment type="similarity">
    <text evidence="3">Belongs to the flagella basal body rod proteins family.</text>
</comment>
<reference evidence="9 10" key="1">
    <citation type="submission" date="2018-05" db="EMBL/GenBank/DDBJ databases">
        <title>Genome of Sphingosinicella humi QZX222.</title>
        <authorList>
            <person name="Qiao Z."/>
            <person name="Wang G."/>
        </authorList>
    </citation>
    <scope>NUCLEOTIDE SEQUENCE [LARGE SCALE GENOMIC DNA]</scope>
    <source>
        <strain evidence="9 10">QZX222</strain>
    </source>
</reference>